<organism evidence="1 2">
    <name type="scientific">Paraglaciecola psychrophila 170</name>
    <dbReference type="NCBI Taxonomy" id="1129794"/>
    <lineage>
        <taxon>Bacteria</taxon>
        <taxon>Pseudomonadati</taxon>
        <taxon>Pseudomonadota</taxon>
        <taxon>Gammaproteobacteria</taxon>
        <taxon>Alteromonadales</taxon>
        <taxon>Alteromonadaceae</taxon>
        <taxon>Paraglaciecola</taxon>
    </lineage>
</organism>
<dbReference type="AlphaFoldDB" id="K6ZN13"/>
<gene>
    <name evidence="1" type="ORF">C427_1793</name>
</gene>
<dbReference type="EMBL" id="CP003837">
    <property type="protein sequence ID" value="AGH43902.1"/>
    <property type="molecule type" value="Genomic_DNA"/>
</dbReference>
<proteinExistence type="predicted"/>
<evidence type="ECO:0008006" key="3">
    <source>
        <dbReference type="Google" id="ProtNLM"/>
    </source>
</evidence>
<protein>
    <recommendedName>
        <fullName evidence="3">DUF1439 domain-containing protein</fullName>
    </recommendedName>
</protein>
<dbReference type="OrthoDB" id="6381036at2"/>
<sequence length="238" mass="27091">MGSESIKISLRRFFAKYLIHFKRLTHVDYSVDDISQLIQPHLPLSFPISVPRGEGRFTLSKVNISMPINATYIQAEVLGGIEVTYIANPIYRAHVMLVVQAIPLYDHTTKNVLLTAIRITGIRMLNDEYSILKDTSSLINQFVPSPVLSMMTGTMKTAFNIMTGTTTSEVNSYLQMYLSGSKQKVLDYHKPQIENIIIKLAASEEMQYSLDIDDFEEGLFIQYGKEVVVEDNHLRFKF</sequence>
<evidence type="ECO:0000313" key="1">
    <source>
        <dbReference type="EMBL" id="AGH43902.1"/>
    </source>
</evidence>
<dbReference type="KEGG" id="gps:C427_1793"/>
<dbReference type="PATRIC" id="fig|1129794.4.peg.1778"/>
<keyword evidence="2" id="KW-1185">Reference proteome</keyword>
<dbReference type="Gene3D" id="3.15.10.40">
    <property type="entry name" value="Uncharacterised protein PF07273, DUF1439"/>
    <property type="match status" value="1"/>
</dbReference>
<dbReference type="RefSeq" id="WP_007637493.1">
    <property type="nucleotide sequence ID" value="NC_020514.1"/>
</dbReference>
<accession>K6ZN13</accession>
<dbReference type="eggNOG" id="ENOG5032QP5">
    <property type="taxonomic scope" value="Bacteria"/>
</dbReference>
<dbReference type="Proteomes" id="UP000011864">
    <property type="component" value="Chromosome"/>
</dbReference>
<reference evidence="1 2" key="1">
    <citation type="journal article" date="2013" name="Genome Announc.">
        <title>Complete Genome Sequence of Glaciecola psychrophila Strain 170T.</title>
        <authorList>
            <person name="Yin J."/>
            <person name="Chen J."/>
            <person name="Liu G."/>
            <person name="Yu Y."/>
            <person name="Song L."/>
            <person name="Wang X."/>
            <person name="Qu X."/>
        </authorList>
    </citation>
    <scope>NUCLEOTIDE SEQUENCE [LARGE SCALE GENOMIC DNA]</scope>
    <source>
        <strain evidence="1 2">170</strain>
    </source>
</reference>
<name>K6ZN13_9ALTE</name>
<dbReference type="HOGENOM" id="CLU_1164978_0_0_6"/>
<evidence type="ECO:0000313" key="2">
    <source>
        <dbReference type="Proteomes" id="UP000011864"/>
    </source>
</evidence>